<dbReference type="InterPro" id="IPR001668">
    <property type="entry name" value="Mob_Pre"/>
</dbReference>
<dbReference type="Proteomes" id="UP001163036">
    <property type="component" value="Chromosome 1"/>
</dbReference>
<protein>
    <submittedName>
        <fullName evidence="2">Plasmid recombination protein</fullName>
    </submittedName>
</protein>
<organism evidence="2 3">
    <name type="scientific">Vibrio parahaemolyticus</name>
    <dbReference type="NCBI Taxonomy" id="670"/>
    <lineage>
        <taxon>Bacteria</taxon>
        <taxon>Pseudomonadati</taxon>
        <taxon>Pseudomonadota</taxon>
        <taxon>Gammaproteobacteria</taxon>
        <taxon>Vibrionales</taxon>
        <taxon>Vibrionaceae</taxon>
        <taxon>Vibrio</taxon>
    </lineage>
</organism>
<keyword evidence="1" id="KW-0175">Coiled coil</keyword>
<dbReference type="EMBL" id="CP097355">
    <property type="protein sequence ID" value="UYV25852.1"/>
    <property type="molecule type" value="Genomic_DNA"/>
</dbReference>
<feature type="coiled-coil region" evidence="1">
    <location>
        <begin position="256"/>
        <end position="318"/>
    </location>
</feature>
<dbReference type="Gene3D" id="3.30.930.30">
    <property type="match status" value="1"/>
</dbReference>
<evidence type="ECO:0000256" key="1">
    <source>
        <dbReference type="SAM" id="Coils"/>
    </source>
</evidence>
<dbReference type="Pfam" id="PF01076">
    <property type="entry name" value="Mob_Pre"/>
    <property type="match status" value="1"/>
</dbReference>
<dbReference type="GO" id="GO:0006310">
    <property type="term" value="P:DNA recombination"/>
    <property type="evidence" value="ECO:0007669"/>
    <property type="project" value="InterPro"/>
</dbReference>
<gene>
    <name evidence="2" type="ORF">M5598_12550</name>
</gene>
<sequence>MRHPTAVPHIPDPKPPIILYGYTAYDALELAQARANISRDSMNRKIRRDARLVLSGVISCPLEFKTNSEVNYKKWINENLNYLHGKYGGNLISVILHEDEAHPHIHFICVPKPTVDSNMHIKMIHDPIKERENTKGGRKVKFDAYKRSFRKLQDEYYESVASKFGFLRDGARRNRLTRSEYIRRKEYSEALKNIYSINYLMVKTNQFKEKEVGSNEYEIKPNNSKVKSQEEIIKVNKRDDDMLCLFKKYYSINSKVELYKDKYEEINETLNKLKKKYNKVERLYFLFKEKYNRAESKVEFLEAKVKELELDNSIIRSQFRASNNSSHYVGDLIKTPREESLMNKRAIKIDVNKQERKEKTPEYTP</sequence>
<evidence type="ECO:0000313" key="3">
    <source>
        <dbReference type="Proteomes" id="UP001163036"/>
    </source>
</evidence>
<dbReference type="RefSeq" id="WP_264400133.1">
    <property type="nucleotide sequence ID" value="NZ_CP097355.1"/>
</dbReference>
<accession>A0AA46Z527</accession>
<proteinExistence type="predicted"/>
<evidence type="ECO:0000313" key="2">
    <source>
        <dbReference type="EMBL" id="UYV25852.1"/>
    </source>
</evidence>
<name>A0AA46Z527_VIBPH</name>
<dbReference type="AlphaFoldDB" id="A0AA46Z527"/>
<reference evidence="2" key="1">
    <citation type="submission" date="2022-05" db="EMBL/GenBank/DDBJ databases">
        <title>Megaplasmid of Vibrio parahaemolyticus.</title>
        <authorList>
            <person name="Strauch E."/>
            <person name="Borowiak M."/>
        </authorList>
    </citation>
    <scope>NUCLEOTIDE SEQUENCE</scope>
    <source>
        <strain evidence="2">16-VB00198</strain>
    </source>
</reference>
<dbReference type="CDD" id="cd17242">
    <property type="entry name" value="MobM_relaxase"/>
    <property type="match status" value="1"/>
</dbReference>
<dbReference type="GO" id="GO:0003677">
    <property type="term" value="F:DNA binding"/>
    <property type="evidence" value="ECO:0007669"/>
    <property type="project" value="InterPro"/>
</dbReference>